<comment type="similarity">
    <text evidence="2">Belongs to the PA-phosphatase related phosphoesterase family.</text>
</comment>
<evidence type="ECO:0000256" key="2">
    <source>
        <dbReference type="ARBA" id="ARBA00008816"/>
    </source>
</evidence>
<dbReference type="PANTHER" id="PTHR10165:SF158">
    <property type="entry name" value="PAP2 DOMAIN PROTEIN (AFU_ORTHOLOGUE AFUA_4G08970)"/>
    <property type="match status" value="1"/>
</dbReference>
<name>A0A9P4N061_9PLEO</name>
<dbReference type="InterPro" id="IPR043216">
    <property type="entry name" value="PAP-like"/>
</dbReference>
<dbReference type="OrthoDB" id="8907274at2759"/>
<keyword evidence="5 7" id="KW-0472">Membrane</keyword>
<comment type="caution">
    <text evidence="9">The sequence shown here is derived from an EMBL/GenBank/DDBJ whole genome shotgun (WGS) entry which is preliminary data.</text>
</comment>
<protein>
    <submittedName>
        <fullName evidence="9">Lipid phosphate phosphatase 1</fullName>
    </submittedName>
</protein>
<organism evidence="9 10">
    <name type="scientific">Delitschia confertaspora ATCC 74209</name>
    <dbReference type="NCBI Taxonomy" id="1513339"/>
    <lineage>
        <taxon>Eukaryota</taxon>
        <taxon>Fungi</taxon>
        <taxon>Dikarya</taxon>
        <taxon>Ascomycota</taxon>
        <taxon>Pezizomycotina</taxon>
        <taxon>Dothideomycetes</taxon>
        <taxon>Pleosporomycetidae</taxon>
        <taxon>Pleosporales</taxon>
        <taxon>Delitschiaceae</taxon>
        <taxon>Delitschia</taxon>
    </lineage>
</organism>
<evidence type="ECO:0000256" key="5">
    <source>
        <dbReference type="ARBA" id="ARBA00023136"/>
    </source>
</evidence>
<proteinExistence type="inferred from homology"/>
<dbReference type="GO" id="GO:0008195">
    <property type="term" value="F:phosphatidate phosphatase activity"/>
    <property type="evidence" value="ECO:0007669"/>
    <property type="project" value="TreeGrafter"/>
</dbReference>
<accession>A0A9P4N061</accession>
<feature type="region of interest" description="Disordered" evidence="6">
    <location>
        <begin position="300"/>
        <end position="522"/>
    </location>
</feature>
<keyword evidence="3 7" id="KW-0812">Transmembrane</keyword>
<evidence type="ECO:0000256" key="3">
    <source>
        <dbReference type="ARBA" id="ARBA00022692"/>
    </source>
</evidence>
<feature type="compositionally biased region" description="Polar residues" evidence="6">
    <location>
        <begin position="475"/>
        <end position="485"/>
    </location>
</feature>
<dbReference type="Pfam" id="PF01569">
    <property type="entry name" value="PAP2"/>
    <property type="match status" value="1"/>
</dbReference>
<dbReference type="CDD" id="cd03390">
    <property type="entry name" value="PAP2_containing_1_like"/>
    <property type="match status" value="1"/>
</dbReference>
<evidence type="ECO:0000256" key="4">
    <source>
        <dbReference type="ARBA" id="ARBA00022989"/>
    </source>
</evidence>
<keyword evidence="10" id="KW-1185">Reference proteome</keyword>
<feature type="compositionally biased region" description="Low complexity" evidence="6">
    <location>
        <begin position="337"/>
        <end position="349"/>
    </location>
</feature>
<dbReference type="EMBL" id="ML993847">
    <property type="protein sequence ID" value="KAF2205958.1"/>
    <property type="molecule type" value="Genomic_DNA"/>
</dbReference>
<evidence type="ECO:0000259" key="8">
    <source>
        <dbReference type="SMART" id="SM00014"/>
    </source>
</evidence>
<evidence type="ECO:0000313" key="10">
    <source>
        <dbReference type="Proteomes" id="UP000799536"/>
    </source>
</evidence>
<dbReference type="GO" id="GO:0016020">
    <property type="term" value="C:membrane"/>
    <property type="evidence" value="ECO:0007669"/>
    <property type="project" value="UniProtKB-SubCell"/>
</dbReference>
<gene>
    <name evidence="9" type="ORF">GQ43DRAFT_384671</name>
</gene>
<dbReference type="GO" id="GO:0006644">
    <property type="term" value="P:phospholipid metabolic process"/>
    <property type="evidence" value="ECO:0007669"/>
    <property type="project" value="InterPro"/>
</dbReference>
<feature type="transmembrane region" description="Helical" evidence="7">
    <location>
        <begin position="74"/>
        <end position="95"/>
    </location>
</feature>
<feature type="domain" description="Phosphatidic acid phosphatase type 2/haloperoxidase" evidence="8">
    <location>
        <begin position="129"/>
        <end position="278"/>
    </location>
</feature>
<dbReference type="InterPro" id="IPR036938">
    <property type="entry name" value="PAP2/HPO_sf"/>
</dbReference>
<evidence type="ECO:0000256" key="7">
    <source>
        <dbReference type="SAM" id="Phobius"/>
    </source>
</evidence>
<feature type="compositionally biased region" description="Polar residues" evidence="6">
    <location>
        <begin position="388"/>
        <end position="418"/>
    </location>
</feature>
<dbReference type="InterPro" id="IPR000326">
    <property type="entry name" value="PAP2/HPO"/>
</dbReference>
<evidence type="ECO:0000256" key="6">
    <source>
        <dbReference type="SAM" id="MobiDB-lite"/>
    </source>
</evidence>
<dbReference type="Gene3D" id="1.20.144.10">
    <property type="entry name" value="Phosphatidic acid phosphatase type 2/haloperoxidase"/>
    <property type="match status" value="1"/>
</dbReference>
<keyword evidence="4 7" id="KW-1133">Transmembrane helix</keyword>
<dbReference type="AlphaFoldDB" id="A0A9P4N061"/>
<dbReference type="GO" id="GO:0046839">
    <property type="term" value="P:phospholipid dephosphorylation"/>
    <property type="evidence" value="ECO:0007669"/>
    <property type="project" value="TreeGrafter"/>
</dbReference>
<feature type="compositionally biased region" description="Acidic residues" evidence="6">
    <location>
        <begin position="430"/>
        <end position="442"/>
    </location>
</feature>
<feature type="transmembrane region" description="Helical" evidence="7">
    <location>
        <begin position="127"/>
        <end position="148"/>
    </location>
</feature>
<feature type="transmembrane region" description="Helical" evidence="7">
    <location>
        <begin position="25"/>
        <end position="45"/>
    </location>
</feature>
<dbReference type="SUPFAM" id="SSF48317">
    <property type="entry name" value="Acid phosphatase/Vanadium-dependent haloperoxidase"/>
    <property type="match status" value="1"/>
</dbReference>
<comment type="subcellular location">
    <subcellularLocation>
        <location evidence="1">Membrane</location>
        <topology evidence="1">Multi-pass membrane protein</topology>
    </subcellularLocation>
</comment>
<dbReference type="PANTHER" id="PTHR10165">
    <property type="entry name" value="LIPID PHOSPHATE PHOSPHATASE"/>
    <property type="match status" value="1"/>
</dbReference>
<evidence type="ECO:0000256" key="1">
    <source>
        <dbReference type="ARBA" id="ARBA00004141"/>
    </source>
</evidence>
<sequence>MDSWTSNKLPERLPFTKKRLPKKVVLSYILDYVIIVALIVTFTAIDKVEPFHQPWSMKNYTLHYPYADPERIPVFWLCIITVLFPAIVIAFYTLVIDGVFSHQLPTYGSGGRKLFGRYRLKDRLWELNCGILGLMLSVCASFTITGALKNAIGKPRPDLIARCMVREGYEEAAGKSFALTTYEVCTNPNNDVLKDGFRSFPSGHSSTAFAGLYYLSMYLAAKMHVLDSRGEVWKTFLVLVPTLAAALVAGSRIMDARHHPFDVLSGSLLGLLVAWASYRQYFPPVSETWRKGRAYPIRSWGREPVAPPTVPPSIRVEEDTEPLRAVNRQGDIERGEASGFSSSSAPVSGRGDGRGGNVFREQIHSSQRRREQDPAYRGPAPTEFGAQRSDTLPSASPNAPQYPTALASTNPFAGQTGQRGHPDDYSYSSSDDDATPGYELDETYAMSRPPGGSSYNPMSGAFTDTGYHRPDVNPSPLSSSSQVNVAGQHHAGVSPLVSGDLADTRREPVAPTVPPHAAGTTS</sequence>
<dbReference type="SMART" id="SM00014">
    <property type="entry name" value="acidPPc"/>
    <property type="match status" value="1"/>
</dbReference>
<dbReference type="Proteomes" id="UP000799536">
    <property type="component" value="Unassembled WGS sequence"/>
</dbReference>
<evidence type="ECO:0000313" key="9">
    <source>
        <dbReference type="EMBL" id="KAF2205958.1"/>
    </source>
</evidence>
<reference evidence="9" key="1">
    <citation type="journal article" date="2020" name="Stud. Mycol.">
        <title>101 Dothideomycetes genomes: a test case for predicting lifestyles and emergence of pathogens.</title>
        <authorList>
            <person name="Haridas S."/>
            <person name="Albert R."/>
            <person name="Binder M."/>
            <person name="Bloem J."/>
            <person name="Labutti K."/>
            <person name="Salamov A."/>
            <person name="Andreopoulos B."/>
            <person name="Baker S."/>
            <person name="Barry K."/>
            <person name="Bills G."/>
            <person name="Bluhm B."/>
            <person name="Cannon C."/>
            <person name="Castanera R."/>
            <person name="Culley D."/>
            <person name="Daum C."/>
            <person name="Ezra D."/>
            <person name="Gonzalez J."/>
            <person name="Henrissat B."/>
            <person name="Kuo A."/>
            <person name="Liang C."/>
            <person name="Lipzen A."/>
            <person name="Lutzoni F."/>
            <person name="Magnuson J."/>
            <person name="Mondo S."/>
            <person name="Nolan M."/>
            <person name="Ohm R."/>
            <person name="Pangilinan J."/>
            <person name="Park H.-J."/>
            <person name="Ramirez L."/>
            <person name="Alfaro M."/>
            <person name="Sun H."/>
            <person name="Tritt A."/>
            <person name="Yoshinaga Y."/>
            <person name="Zwiers L.-H."/>
            <person name="Turgeon B."/>
            <person name="Goodwin S."/>
            <person name="Spatafora J."/>
            <person name="Crous P."/>
            <person name="Grigoriev I."/>
        </authorList>
    </citation>
    <scope>NUCLEOTIDE SEQUENCE</scope>
    <source>
        <strain evidence="9">ATCC 74209</strain>
    </source>
</reference>